<feature type="region of interest" description="Disordered" evidence="1">
    <location>
        <begin position="637"/>
        <end position="728"/>
    </location>
</feature>
<feature type="compositionally biased region" description="Basic residues" evidence="1">
    <location>
        <begin position="133"/>
        <end position="145"/>
    </location>
</feature>
<evidence type="ECO:0000313" key="3">
    <source>
        <dbReference type="Proteomes" id="UP000799750"/>
    </source>
</evidence>
<feature type="compositionally biased region" description="Polar residues" evidence="1">
    <location>
        <begin position="698"/>
        <end position="711"/>
    </location>
</feature>
<feature type="compositionally biased region" description="Polar residues" evidence="1">
    <location>
        <begin position="1087"/>
        <end position="1105"/>
    </location>
</feature>
<sequence length="1280" mass="140265">MQLRASIRPPRVFNSSTGSWQNASSEPDNDFEPAAESDSASASQVDSDSAAEIQPGTTDLYNETDSLRRPRGRPNVRVPKTGSTAAPTREASSTHTSTFSTSQPLTSTEPSFLRHDTHMANNRANGRADLRRTAAHNRTTKKNRNRSCTPRDTSPRPTEAFPSLPLNEPRLRPRTAEGSHGIESLLWERSSGQTKKWRESFISVDISDDSDGNGHVDMEDSDLEEHPKIAFASLWPSLRWEIITQILQEGQQTYLSATHAVQALLNLELEDIAKFRLEALELGDDVIPPHIIKWKLEHPNEPIDPEEAPPGELKRAYDFLRQEKLPSSLLGLLGVEDGDTGEVTTLCQGDEDDESTGHDMDPDGANSSQPPTSQHRDIREDSARENSGFGENHLHERNAPAALESKGSQPHLENGNVKNRVSETLGFMAAPPLQTREQTTKNKTEARQVETSQSRPALPKKMPTSALQEPSKICQSTAATIASTPSLSQARQHLKQSNDATELGQSSPRALEFPTNPPSAFKDHSSPPAQLSQPRNQPCRAPPAVMVSPQSALFNRRQPDSTPPKAFGLERLTIPPNLYDDIMERINKKYPGISKSSALHLLKKAIASRYASNVGPHNLPNAQYSSNPQVWNQNRQNMETTPAPMDGMSASSLSSPSARDPQAIQTLLEQQRKARNSQFSRHGQTQNPPSSHGPHPTQAASQQQWAPNDAQNLPYDRLGISPPSDPRFGLLLQQQWRPGDAQDPRNAYYSASPKIIDRSLASLSQQQQNSSNAPNNFGSRPFDSPQGVDPRLAAHAFAQLQQRLRNAQIPSNNHFSGSPSQIDPRLTFLSQQQQRHSNAQNPPNGHPSGFPQAVDPTLATSLAQHQRRLSSDAQNFPTGYPFDFPPNMDLNTAALAVSQHQQRLTNARAAPEGQQVPVYGANLNSAQTASQFQHRHINVHASPNIQLMHLPVGNGEGSARGFTPYQGVVQNGRTLADPELKNFPLGDDPVLARAMAQRQQNIEYTQPLPNGQPRISPTSLKSGSAQMALAEQRFVTATPPIQRVQVTPDSQGTNATPSTHRVQAAPSTQSFQAYPAPTTPSLGRPTPSLSTQSVAQNQPTPGQVWTDSWMHTQRLATPHHQRTMSNSSSSNPSGNSASTAASSVEGSDKRRKTERMKERLDIESKTAQAYLQREVQKQQVSESNIDPALRDQKGTAGGMPSVRLPSKDLPSSGNPYHHYPYQAFQNPYQLVRDAVVSPSPIRPQPSYPENMAMTALEARLAPHAISAGGKRKRDENGDGS</sequence>
<dbReference type="AlphaFoldDB" id="A0A6A6RDH2"/>
<proteinExistence type="predicted"/>
<feature type="region of interest" description="Disordered" evidence="1">
    <location>
        <begin position="1117"/>
        <end position="1203"/>
    </location>
</feature>
<feature type="compositionally biased region" description="Low complexity" evidence="1">
    <location>
        <begin position="763"/>
        <end position="773"/>
    </location>
</feature>
<feature type="compositionally biased region" description="Polar residues" evidence="1">
    <location>
        <begin position="465"/>
        <end position="508"/>
    </location>
</feature>
<evidence type="ECO:0000313" key="2">
    <source>
        <dbReference type="EMBL" id="KAF2502795.1"/>
    </source>
</evidence>
<feature type="compositionally biased region" description="Polar residues" evidence="1">
    <location>
        <begin position="146"/>
        <end position="156"/>
    </location>
</feature>
<dbReference type="Proteomes" id="UP000799750">
    <property type="component" value="Unassembled WGS sequence"/>
</dbReference>
<protein>
    <submittedName>
        <fullName evidence="2">Uncharacterized protein</fullName>
    </submittedName>
</protein>
<feature type="compositionally biased region" description="Polar residues" evidence="1">
    <location>
        <begin position="55"/>
        <end position="64"/>
    </location>
</feature>
<gene>
    <name evidence="2" type="ORF">BU16DRAFT_554829</name>
</gene>
<feature type="region of interest" description="Disordered" evidence="1">
    <location>
        <begin position="427"/>
        <end position="543"/>
    </location>
</feature>
<feature type="region of interest" description="Disordered" evidence="1">
    <location>
        <begin position="830"/>
        <end position="854"/>
    </location>
</feature>
<feature type="compositionally biased region" description="Basic and acidic residues" evidence="1">
    <location>
        <begin position="438"/>
        <end position="448"/>
    </location>
</feature>
<feature type="region of interest" description="Disordered" evidence="1">
    <location>
        <begin position="1003"/>
        <end position="1025"/>
    </location>
</feature>
<feature type="compositionally biased region" description="Polar residues" evidence="1">
    <location>
        <begin position="1044"/>
        <end position="1072"/>
    </location>
</feature>
<keyword evidence="3" id="KW-1185">Reference proteome</keyword>
<dbReference type="EMBL" id="MU004181">
    <property type="protein sequence ID" value="KAF2502795.1"/>
    <property type="molecule type" value="Genomic_DNA"/>
</dbReference>
<organism evidence="2 3">
    <name type="scientific">Lophium mytilinum</name>
    <dbReference type="NCBI Taxonomy" id="390894"/>
    <lineage>
        <taxon>Eukaryota</taxon>
        <taxon>Fungi</taxon>
        <taxon>Dikarya</taxon>
        <taxon>Ascomycota</taxon>
        <taxon>Pezizomycotina</taxon>
        <taxon>Dothideomycetes</taxon>
        <taxon>Pleosporomycetidae</taxon>
        <taxon>Mytilinidiales</taxon>
        <taxon>Mytilinidiaceae</taxon>
        <taxon>Lophium</taxon>
    </lineage>
</organism>
<dbReference type="OrthoDB" id="3801597at2759"/>
<feature type="compositionally biased region" description="Basic and acidic residues" evidence="1">
    <location>
        <begin position="374"/>
        <end position="384"/>
    </location>
</feature>
<feature type="compositionally biased region" description="Polar residues" evidence="1">
    <location>
        <begin position="527"/>
        <end position="536"/>
    </location>
</feature>
<feature type="compositionally biased region" description="Low complexity" evidence="1">
    <location>
        <begin position="93"/>
        <end position="102"/>
    </location>
</feature>
<reference evidence="2" key="1">
    <citation type="journal article" date="2020" name="Stud. Mycol.">
        <title>101 Dothideomycetes genomes: a test case for predicting lifestyles and emergence of pathogens.</title>
        <authorList>
            <person name="Haridas S."/>
            <person name="Albert R."/>
            <person name="Binder M."/>
            <person name="Bloem J."/>
            <person name="Labutti K."/>
            <person name="Salamov A."/>
            <person name="Andreopoulos B."/>
            <person name="Baker S."/>
            <person name="Barry K."/>
            <person name="Bills G."/>
            <person name="Bluhm B."/>
            <person name="Cannon C."/>
            <person name="Castanera R."/>
            <person name="Culley D."/>
            <person name="Daum C."/>
            <person name="Ezra D."/>
            <person name="Gonzalez J."/>
            <person name="Henrissat B."/>
            <person name="Kuo A."/>
            <person name="Liang C."/>
            <person name="Lipzen A."/>
            <person name="Lutzoni F."/>
            <person name="Magnuson J."/>
            <person name="Mondo S."/>
            <person name="Nolan M."/>
            <person name="Ohm R."/>
            <person name="Pangilinan J."/>
            <person name="Park H.-J."/>
            <person name="Ramirez L."/>
            <person name="Alfaro M."/>
            <person name="Sun H."/>
            <person name="Tritt A."/>
            <person name="Yoshinaga Y."/>
            <person name="Zwiers L.-H."/>
            <person name="Turgeon B."/>
            <person name="Goodwin S."/>
            <person name="Spatafora J."/>
            <person name="Crous P."/>
            <person name="Grigoriev I."/>
        </authorList>
    </citation>
    <scope>NUCLEOTIDE SEQUENCE</scope>
    <source>
        <strain evidence="2">CBS 269.34</strain>
    </source>
</reference>
<feature type="compositionally biased region" description="Polar residues" evidence="1">
    <location>
        <begin position="676"/>
        <end position="690"/>
    </location>
</feature>
<feature type="region of interest" description="Disordered" evidence="1">
    <location>
        <begin position="763"/>
        <end position="789"/>
    </location>
</feature>
<feature type="region of interest" description="Disordered" evidence="1">
    <location>
        <begin position="1039"/>
        <end position="1105"/>
    </location>
</feature>
<evidence type="ECO:0000256" key="1">
    <source>
        <dbReference type="SAM" id="MobiDB-lite"/>
    </source>
</evidence>
<feature type="compositionally biased region" description="Low complexity" evidence="1">
    <location>
        <begin position="649"/>
        <end position="658"/>
    </location>
</feature>
<feature type="compositionally biased region" description="Basic and acidic residues" evidence="1">
    <location>
        <begin position="1155"/>
        <end position="1164"/>
    </location>
</feature>
<feature type="compositionally biased region" description="Low complexity" evidence="1">
    <location>
        <begin position="1125"/>
        <end position="1143"/>
    </location>
</feature>
<feature type="compositionally biased region" description="Polar residues" evidence="1">
    <location>
        <begin position="13"/>
        <end position="26"/>
    </location>
</feature>
<feature type="compositionally biased region" description="Polar residues" evidence="1">
    <location>
        <begin position="830"/>
        <end position="843"/>
    </location>
</feature>
<feature type="compositionally biased region" description="Low complexity" evidence="1">
    <location>
        <begin position="36"/>
        <end position="51"/>
    </location>
</feature>
<feature type="region of interest" description="Disordered" evidence="1">
    <location>
        <begin position="341"/>
        <end position="393"/>
    </location>
</feature>
<feature type="region of interest" description="Disordered" evidence="1">
    <location>
        <begin position="1"/>
        <end position="178"/>
    </location>
</feature>
<accession>A0A6A6RDH2</accession>
<name>A0A6A6RDH2_9PEZI</name>